<protein>
    <recommendedName>
        <fullName evidence="3">PilZ domain-containing protein</fullName>
    </recommendedName>
</protein>
<sequence>MQDVPLSYPVPWIFIRDHAPMYGLRNASLEPLKHVSLALIGPGSLPEHFPMAMSAGESVWVPIDGDDLARSTTLVVRWRRQNDDEYLWRCVF</sequence>
<organism evidence="1 2">
    <name type="scientific">Gryllotalpicola reticulitermitis</name>
    <dbReference type="NCBI Taxonomy" id="1184153"/>
    <lineage>
        <taxon>Bacteria</taxon>
        <taxon>Bacillati</taxon>
        <taxon>Actinomycetota</taxon>
        <taxon>Actinomycetes</taxon>
        <taxon>Micrococcales</taxon>
        <taxon>Microbacteriaceae</taxon>
        <taxon>Gryllotalpicola</taxon>
    </lineage>
</organism>
<keyword evidence="2" id="KW-1185">Reference proteome</keyword>
<gene>
    <name evidence="1" type="ORF">ACFOYW_17175</name>
</gene>
<accession>A0ABV8QAY9</accession>
<comment type="caution">
    <text evidence="1">The sequence shown here is derived from an EMBL/GenBank/DDBJ whole genome shotgun (WGS) entry which is preliminary data.</text>
</comment>
<name>A0ABV8QAY9_9MICO</name>
<evidence type="ECO:0000313" key="1">
    <source>
        <dbReference type="EMBL" id="MFC4245102.1"/>
    </source>
</evidence>
<evidence type="ECO:0000313" key="2">
    <source>
        <dbReference type="Proteomes" id="UP001595900"/>
    </source>
</evidence>
<reference evidence="2" key="1">
    <citation type="journal article" date="2019" name="Int. J. Syst. Evol. Microbiol.">
        <title>The Global Catalogue of Microorganisms (GCM) 10K type strain sequencing project: providing services to taxonomists for standard genome sequencing and annotation.</title>
        <authorList>
            <consortium name="The Broad Institute Genomics Platform"/>
            <consortium name="The Broad Institute Genome Sequencing Center for Infectious Disease"/>
            <person name="Wu L."/>
            <person name="Ma J."/>
        </authorList>
    </citation>
    <scope>NUCLEOTIDE SEQUENCE [LARGE SCALE GENOMIC DNA]</scope>
    <source>
        <strain evidence="2">CGMCC 1.10363</strain>
    </source>
</reference>
<dbReference type="Proteomes" id="UP001595900">
    <property type="component" value="Unassembled WGS sequence"/>
</dbReference>
<dbReference type="EMBL" id="JBHSCN010000020">
    <property type="protein sequence ID" value="MFC4245102.1"/>
    <property type="molecule type" value="Genomic_DNA"/>
</dbReference>
<dbReference type="RefSeq" id="WP_390231843.1">
    <property type="nucleotide sequence ID" value="NZ_JBHSCN010000020.1"/>
</dbReference>
<proteinExistence type="predicted"/>
<evidence type="ECO:0008006" key="3">
    <source>
        <dbReference type="Google" id="ProtNLM"/>
    </source>
</evidence>